<sequence length="107" mass="12025">MMSSCRRTHPSHGVTTSQDTLQSWCHPHSTVRVRGVPGPMTPNSVISQDPFQPFNHHLLGSTIIMTPFPRIQKAQWCHHFITSTTTMASSPRIHHNPDIISQDPPQP</sequence>
<feature type="region of interest" description="Disordered" evidence="1">
    <location>
        <begin position="1"/>
        <end position="22"/>
    </location>
</feature>
<protein>
    <submittedName>
        <fullName evidence="2">Uncharacterized protein</fullName>
    </submittedName>
</protein>
<evidence type="ECO:0000313" key="2">
    <source>
        <dbReference type="EMBL" id="EPQ05937.1"/>
    </source>
</evidence>
<feature type="region of interest" description="Disordered" evidence="1">
    <location>
        <begin position="87"/>
        <end position="107"/>
    </location>
</feature>
<dbReference type="EMBL" id="KE161921">
    <property type="protein sequence ID" value="EPQ05937.1"/>
    <property type="molecule type" value="Genomic_DNA"/>
</dbReference>
<proteinExistence type="predicted"/>
<feature type="compositionally biased region" description="Basic residues" evidence="1">
    <location>
        <begin position="1"/>
        <end position="10"/>
    </location>
</feature>
<dbReference type="AlphaFoldDB" id="S7PDF3"/>
<organism evidence="2 3">
    <name type="scientific">Myotis brandtii</name>
    <name type="common">Brandt's bat</name>
    <dbReference type="NCBI Taxonomy" id="109478"/>
    <lineage>
        <taxon>Eukaryota</taxon>
        <taxon>Metazoa</taxon>
        <taxon>Chordata</taxon>
        <taxon>Craniata</taxon>
        <taxon>Vertebrata</taxon>
        <taxon>Euteleostomi</taxon>
        <taxon>Mammalia</taxon>
        <taxon>Eutheria</taxon>
        <taxon>Laurasiatheria</taxon>
        <taxon>Chiroptera</taxon>
        <taxon>Yangochiroptera</taxon>
        <taxon>Vespertilionidae</taxon>
        <taxon>Myotis</taxon>
    </lineage>
</organism>
<name>S7PDF3_MYOBR</name>
<gene>
    <name evidence="2" type="ORF">D623_10003522</name>
</gene>
<accession>S7PDF3</accession>
<keyword evidence="3" id="KW-1185">Reference proteome</keyword>
<evidence type="ECO:0000256" key="1">
    <source>
        <dbReference type="SAM" id="MobiDB-lite"/>
    </source>
</evidence>
<feature type="compositionally biased region" description="Polar residues" evidence="1">
    <location>
        <begin position="13"/>
        <end position="22"/>
    </location>
</feature>
<reference evidence="2 3" key="1">
    <citation type="journal article" date="2013" name="Nat. Commun.">
        <title>Genome analysis reveals insights into physiology and longevity of the Brandt's bat Myotis brandtii.</title>
        <authorList>
            <person name="Seim I."/>
            <person name="Fang X."/>
            <person name="Xiong Z."/>
            <person name="Lobanov A.V."/>
            <person name="Huang Z."/>
            <person name="Ma S."/>
            <person name="Feng Y."/>
            <person name="Turanov A.A."/>
            <person name="Zhu Y."/>
            <person name="Lenz T.L."/>
            <person name="Gerashchenko M.V."/>
            <person name="Fan D."/>
            <person name="Hee Yim S."/>
            <person name="Yao X."/>
            <person name="Jordan D."/>
            <person name="Xiong Y."/>
            <person name="Ma Y."/>
            <person name="Lyapunov A.N."/>
            <person name="Chen G."/>
            <person name="Kulakova O.I."/>
            <person name="Sun Y."/>
            <person name="Lee S.G."/>
            <person name="Bronson R.T."/>
            <person name="Moskalev A.A."/>
            <person name="Sunyaev S.R."/>
            <person name="Zhang G."/>
            <person name="Krogh A."/>
            <person name="Wang J."/>
            <person name="Gladyshev V.N."/>
        </authorList>
    </citation>
    <scope>NUCLEOTIDE SEQUENCE [LARGE SCALE GENOMIC DNA]</scope>
</reference>
<evidence type="ECO:0000313" key="3">
    <source>
        <dbReference type="Proteomes" id="UP000052978"/>
    </source>
</evidence>
<dbReference type="Proteomes" id="UP000052978">
    <property type="component" value="Unassembled WGS sequence"/>
</dbReference>